<keyword evidence="2" id="KW-0472">Membrane</keyword>
<feature type="transmembrane region" description="Helical" evidence="2">
    <location>
        <begin position="47"/>
        <end position="69"/>
    </location>
</feature>
<proteinExistence type="predicted"/>
<evidence type="ECO:0000256" key="2">
    <source>
        <dbReference type="SAM" id="Phobius"/>
    </source>
</evidence>
<organism evidence="3 4">
    <name type="scientific">Pseudonocardia kongjuensis</name>
    <dbReference type="NCBI Taxonomy" id="102227"/>
    <lineage>
        <taxon>Bacteria</taxon>
        <taxon>Bacillati</taxon>
        <taxon>Actinomycetota</taxon>
        <taxon>Actinomycetes</taxon>
        <taxon>Pseudonocardiales</taxon>
        <taxon>Pseudonocardiaceae</taxon>
        <taxon>Pseudonocardia</taxon>
    </lineage>
</organism>
<keyword evidence="2" id="KW-0812">Transmembrane</keyword>
<evidence type="ECO:0008006" key="5">
    <source>
        <dbReference type="Google" id="ProtNLM"/>
    </source>
</evidence>
<feature type="region of interest" description="Disordered" evidence="1">
    <location>
        <begin position="1"/>
        <end position="24"/>
    </location>
</feature>
<feature type="compositionally biased region" description="Pro residues" evidence="1">
    <location>
        <begin position="1"/>
        <end position="10"/>
    </location>
</feature>
<feature type="transmembrane region" description="Helical" evidence="2">
    <location>
        <begin position="81"/>
        <end position="103"/>
    </location>
</feature>
<dbReference type="Pfam" id="PF04341">
    <property type="entry name" value="DUF485"/>
    <property type="match status" value="1"/>
</dbReference>
<gene>
    <name evidence="3" type="ORF">GCM10009613_29600</name>
</gene>
<comment type="caution">
    <text evidence="3">The sequence shown here is derived from an EMBL/GenBank/DDBJ whole genome shotgun (WGS) entry which is preliminary data.</text>
</comment>
<evidence type="ECO:0000313" key="4">
    <source>
        <dbReference type="Proteomes" id="UP001501414"/>
    </source>
</evidence>
<evidence type="ECO:0000313" key="3">
    <source>
        <dbReference type="EMBL" id="GAA1389884.1"/>
    </source>
</evidence>
<dbReference type="PANTHER" id="PTHR38441:SF1">
    <property type="entry name" value="MEMBRANE PROTEIN"/>
    <property type="match status" value="1"/>
</dbReference>
<accession>A0ABN1XTY0</accession>
<evidence type="ECO:0000256" key="1">
    <source>
        <dbReference type="SAM" id="MobiDB-lite"/>
    </source>
</evidence>
<dbReference type="Proteomes" id="UP001501414">
    <property type="component" value="Unassembled WGS sequence"/>
</dbReference>
<keyword evidence="4" id="KW-1185">Reference proteome</keyword>
<reference evidence="3 4" key="1">
    <citation type="journal article" date="2019" name="Int. J. Syst. Evol. Microbiol.">
        <title>The Global Catalogue of Microorganisms (GCM) 10K type strain sequencing project: providing services to taxonomists for standard genome sequencing and annotation.</title>
        <authorList>
            <consortium name="The Broad Institute Genomics Platform"/>
            <consortium name="The Broad Institute Genome Sequencing Center for Infectious Disease"/>
            <person name="Wu L."/>
            <person name="Ma J."/>
        </authorList>
    </citation>
    <scope>NUCLEOTIDE SEQUENCE [LARGE SCALE GENOMIC DNA]</scope>
    <source>
        <strain evidence="3 4">JCM 11896</strain>
    </source>
</reference>
<sequence>MPPAMTPTPLPVTGSPQRGDVATGPDVWTAAARSPEFAELRSRQRRFLIPATAGFLSWFFLFIALNAWAPGLLGTRVLGDLTLVVLLAIGQFASTFAITAAYVRYADRRLDPLADEIRERLEGIRR</sequence>
<name>A0ABN1XTY0_9PSEU</name>
<dbReference type="PANTHER" id="PTHR38441">
    <property type="entry name" value="INTEGRAL MEMBRANE PROTEIN-RELATED"/>
    <property type="match status" value="1"/>
</dbReference>
<dbReference type="InterPro" id="IPR007436">
    <property type="entry name" value="DUF485"/>
</dbReference>
<dbReference type="EMBL" id="BAAAJK010000010">
    <property type="protein sequence ID" value="GAA1389884.1"/>
    <property type="molecule type" value="Genomic_DNA"/>
</dbReference>
<keyword evidence="2" id="KW-1133">Transmembrane helix</keyword>
<protein>
    <recommendedName>
        <fullName evidence="5">DUF485 domain-containing protein</fullName>
    </recommendedName>
</protein>